<dbReference type="EMBL" id="PKUR01000001">
    <property type="protein sequence ID" value="PLW87084.1"/>
    <property type="molecule type" value="Genomic_DNA"/>
</dbReference>
<evidence type="ECO:0000313" key="7">
    <source>
        <dbReference type="Proteomes" id="UP000235162"/>
    </source>
</evidence>
<name>A0AAP8MG69_9GAMM</name>
<dbReference type="Gene3D" id="3.50.50.60">
    <property type="entry name" value="FAD/NAD(P)-binding domain"/>
    <property type="match status" value="1"/>
</dbReference>
<keyword evidence="7" id="KW-1185">Reference proteome</keyword>
<gene>
    <name evidence="6" type="ORF">C0029_00320</name>
</gene>
<dbReference type="AlphaFoldDB" id="A0AAP8MG69"/>
<dbReference type="InterPro" id="IPR036188">
    <property type="entry name" value="FAD/NAD-bd_sf"/>
</dbReference>
<organism evidence="6 7">
    <name type="scientific">Halioglobus japonicus</name>
    <dbReference type="NCBI Taxonomy" id="930805"/>
    <lineage>
        <taxon>Bacteria</taxon>
        <taxon>Pseudomonadati</taxon>
        <taxon>Pseudomonadota</taxon>
        <taxon>Gammaproteobacteria</taxon>
        <taxon>Cellvibrionales</taxon>
        <taxon>Halieaceae</taxon>
        <taxon>Halioglobus</taxon>
    </lineage>
</organism>
<dbReference type="GO" id="GO:0008202">
    <property type="term" value="P:steroid metabolic process"/>
    <property type="evidence" value="ECO:0007669"/>
    <property type="project" value="UniProtKB-ARBA"/>
</dbReference>
<protein>
    <submittedName>
        <fullName evidence="6">Flavoprotein</fullName>
    </submittedName>
</protein>
<feature type="domain" description="FAD-dependent oxidoreductase 2 FAD-binding" evidence="5">
    <location>
        <begin position="47"/>
        <end position="476"/>
    </location>
</feature>
<dbReference type="Gene3D" id="3.90.700.10">
    <property type="entry name" value="Succinate dehydrogenase/fumarate reductase flavoprotein, catalytic domain"/>
    <property type="match status" value="1"/>
</dbReference>
<reference evidence="6 7" key="1">
    <citation type="submission" date="2018-01" db="EMBL/GenBank/DDBJ databases">
        <title>The draft genome sequence of Halioglobus japonicus S1-36.</title>
        <authorList>
            <person name="Du Z.-J."/>
            <person name="Shi M.-J."/>
        </authorList>
    </citation>
    <scope>NUCLEOTIDE SEQUENCE [LARGE SCALE GENOMIC DNA]</scope>
    <source>
        <strain evidence="6 7">S1-36</strain>
    </source>
</reference>
<evidence type="ECO:0000256" key="3">
    <source>
        <dbReference type="ARBA" id="ARBA00022827"/>
    </source>
</evidence>
<sequence>MSDSPEHSKGLSRRALLGAGAAAVTSAAAGAAALPAASIGGWDLTTDVLVAGSGAAGICAALEASAAGARVLLIESLGQPGGSSAMSGGVIYAGGGTALQKSNKIDDSIVEMYRFLKDVSGPGVSLPKVQLYCEESVAHFDWLLQQGVPFGGGFTAAKGLPMGDESLYFSGTEQAWPARDLARPAPRGHVPGVRGMNGGRKLMEVLLAKAAAAGVRIRTKTSAKHLVTESDGRVVGMLVEDGAGRRQRIKALRGVVLACGGFIHNREMLELYAPQLADCSVPWGNAGDQGQGIKMGISAGAAALRMHEGFAIAPIYPPEHTLAGLLINNVGQRFVAEDAYHGVLGHHIAFHQGGQAWLITDQFSTFGYDQDNFPMVAQSNSVGGLADQLRLPRGSLQNTVAYFNRFAARGEDPMFRKASAFLRPLQAPPFQAWDLSVDKAFFPVHTFGGLHTSLDGEVISSFGEPIPGLYAAGRNTAGLPTAPYIASGLSLGDATFFGRRAGRAAAGAA</sequence>
<keyword evidence="4" id="KW-0560">Oxidoreductase</keyword>
<evidence type="ECO:0000256" key="2">
    <source>
        <dbReference type="ARBA" id="ARBA00022630"/>
    </source>
</evidence>
<evidence type="ECO:0000313" key="6">
    <source>
        <dbReference type="EMBL" id="PLW87084.1"/>
    </source>
</evidence>
<comment type="cofactor">
    <cofactor evidence="1">
        <name>FAD</name>
        <dbReference type="ChEBI" id="CHEBI:57692"/>
    </cofactor>
</comment>
<dbReference type="PANTHER" id="PTHR43400">
    <property type="entry name" value="FUMARATE REDUCTASE"/>
    <property type="match status" value="1"/>
</dbReference>
<dbReference type="SUPFAM" id="SSF51905">
    <property type="entry name" value="FAD/NAD(P)-binding domain"/>
    <property type="match status" value="1"/>
</dbReference>
<evidence type="ECO:0000259" key="5">
    <source>
        <dbReference type="Pfam" id="PF00890"/>
    </source>
</evidence>
<dbReference type="SUPFAM" id="SSF56425">
    <property type="entry name" value="Succinate dehydrogenase/fumarate reductase flavoprotein, catalytic domain"/>
    <property type="match status" value="1"/>
</dbReference>
<evidence type="ECO:0000256" key="4">
    <source>
        <dbReference type="ARBA" id="ARBA00023002"/>
    </source>
</evidence>
<dbReference type="InterPro" id="IPR003953">
    <property type="entry name" value="FAD-dep_OxRdtase_2_FAD-bd"/>
</dbReference>
<dbReference type="RefSeq" id="WP_102106055.1">
    <property type="nucleotide sequence ID" value="NZ_BMYL01000001.1"/>
</dbReference>
<keyword evidence="2" id="KW-0285">Flavoprotein</keyword>
<dbReference type="Pfam" id="PF00890">
    <property type="entry name" value="FAD_binding_2"/>
    <property type="match status" value="1"/>
</dbReference>
<accession>A0AAP8MG69</accession>
<comment type="caution">
    <text evidence="6">The sequence shown here is derived from an EMBL/GenBank/DDBJ whole genome shotgun (WGS) entry which is preliminary data.</text>
</comment>
<keyword evidence="3" id="KW-0274">FAD</keyword>
<dbReference type="NCBIfam" id="NF005510">
    <property type="entry name" value="PRK07121.1-3"/>
    <property type="match status" value="1"/>
</dbReference>
<dbReference type="PROSITE" id="PS51318">
    <property type="entry name" value="TAT"/>
    <property type="match status" value="1"/>
</dbReference>
<dbReference type="InterPro" id="IPR006311">
    <property type="entry name" value="TAT_signal"/>
</dbReference>
<dbReference type="Proteomes" id="UP000235162">
    <property type="component" value="Unassembled WGS sequence"/>
</dbReference>
<dbReference type="GO" id="GO:0016491">
    <property type="term" value="F:oxidoreductase activity"/>
    <property type="evidence" value="ECO:0007669"/>
    <property type="project" value="UniProtKB-KW"/>
</dbReference>
<dbReference type="InterPro" id="IPR027477">
    <property type="entry name" value="Succ_DH/fumarate_Rdtase_cat_sf"/>
</dbReference>
<dbReference type="PANTHER" id="PTHR43400:SF10">
    <property type="entry name" value="3-OXOSTEROID 1-DEHYDROGENASE"/>
    <property type="match status" value="1"/>
</dbReference>
<proteinExistence type="predicted"/>
<dbReference type="InterPro" id="IPR050315">
    <property type="entry name" value="FAD-oxidoreductase_2"/>
</dbReference>
<evidence type="ECO:0000256" key="1">
    <source>
        <dbReference type="ARBA" id="ARBA00001974"/>
    </source>
</evidence>